<dbReference type="GO" id="GO:0019877">
    <property type="term" value="P:diaminopimelate biosynthetic process"/>
    <property type="evidence" value="ECO:0007669"/>
    <property type="project" value="UniProtKB-ARBA"/>
</dbReference>
<keyword evidence="2" id="KW-0464">Manganese</keyword>
<evidence type="ECO:0000313" key="5">
    <source>
        <dbReference type="Proteomes" id="UP001155241"/>
    </source>
</evidence>
<dbReference type="Proteomes" id="UP001155241">
    <property type="component" value="Unassembled WGS sequence"/>
</dbReference>
<evidence type="ECO:0000256" key="2">
    <source>
        <dbReference type="PIRSR" id="PIRSR005962-1"/>
    </source>
</evidence>
<dbReference type="AlphaFoldDB" id="A0A9X2FAB1"/>
<dbReference type="SUPFAM" id="SSF55031">
    <property type="entry name" value="Bacterial exopeptidase dimerisation domain"/>
    <property type="match status" value="1"/>
</dbReference>
<dbReference type="GO" id="GO:0046872">
    <property type="term" value="F:metal ion binding"/>
    <property type="evidence" value="ECO:0007669"/>
    <property type="project" value="UniProtKB-KW"/>
</dbReference>
<proteinExistence type="predicted"/>
<reference evidence="4" key="1">
    <citation type="submission" date="2022-06" db="EMBL/GenBank/DDBJ databases">
        <title>Aeoliella straminimaris, a novel planctomycete from sediments.</title>
        <authorList>
            <person name="Vitorino I.R."/>
            <person name="Lage O.M."/>
        </authorList>
    </citation>
    <scope>NUCLEOTIDE SEQUENCE</scope>
    <source>
        <strain evidence="4">ICT_H6.2</strain>
    </source>
</reference>
<dbReference type="PIRSF" id="PIRSF005962">
    <property type="entry name" value="Pept_M20D_amidohydro"/>
    <property type="match status" value="1"/>
</dbReference>
<feature type="binding site" evidence="2">
    <location>
        <position position="170"/>
    </location>
    <ligand>
        <name>Mn(2+)</name>
        <dbReference type="ChEBI" id="CHEBI:29035"/>
        <label>2</label>
    </ligand>
</feature>
<dbReference type="Pfam" id="PF01546">
    <property type="entry name" value="Peptidase_M20"/>
    <property type="match status" value="1"/>
</dbReference>
<dbReference type="InterPro" id="IPR017439">
    <property type="entry name" value="Amidohydrolase"/>
</dbReference>
<dbReference type="PANTHER" id="PTHR11014:SF63">
    <property type="entry name" value="METALLOPEPTIDASE, PUTATIVE (AFU_ORTHOLOGUE AFUA_6G09600)-RELATED"/>
    <property type="match status" value="1"/>
</dbReference>
<dbReference type="FunFam" id="3.30.70.360:FF:000001">
    <property type="entry name" value="N-acetyldiaminopimelate deacetylase"/>
    <property type="match status" value="1"/>
</dbReference>
<keyword evidence="2" id="KW-0479">Metal-binding</keyword>
<evidence type="ECO:0000259" key="3">
    <source>
        <dbReference type="Pfam" id="PF07687"/>
    </source>
</evidence>
<dbReference type="InterPro" id="IPR036264">
    <property type="entry name" value="Bact_exopeptidase_dim_dom"/>
</dbReference>
<name>A0A9X2FAB1_9BACT</name>
<gene>
    <name evidence="4" type="ORF">NG895_00160</name>
</gene>
<dbReference type="PANTHER" id="PTHR11014">
    <property type="entry name" value="PEPTIDASE M20 FAMILY MEMBER"/>
    <property type="match status" value="1"/>
</dbReference>
<dbReference type="Pfam" id="PF07687">
    <property type="entry name" value="M20_dimer"/>
    <property type="match status" value="1"/>
</dbReference>
<dbReference type="InterPro" id="IPR002933">
    <property type="entry name" value="Peptidase_M20"/>
</dbReference>
<accession>A0A9X2FAB1</accession>
<feature type="binding site" evidence="2">
    <location>
        <position position="108"/>
    </location>
    <ligand>
        <name>Mn(2+)</name>
        <dbReference type="ChEBI" id="CHEBI:29035"/>
        <label>2</label>
    </ligand>
</feature>
<comment type="cofactor">
    <cofactor evidence="2">
        <name>Mn(2+)</name>
        <dbReference type="ChEBI" id="CHEBI:29035"/>
    </cofactor>
    <text evidence="2">The Mn(2+) ion enhances activity.</text>
</comment>
<sequence>MPDWQQQLWDAVDRRADELIEVRRHLHRHPEPSNQEYATSEFLQMRLAEHGIASVVPQHRRGVIADSEDQSAAKRVALRGDIDALVLKDRKQVEYRSRNEGIMHGCGHDAHATCVYGAIVTLAELAKAGALPCPVTWRGLFQPAEETATGASEMVANGVLQGVDGIFALHVDPTRAVGTVGVRANTFTAHCDAMRIEVEGAASHAARPHLAKDTIAAAAQFVTAIYQLVPRGIDSQDAAVVAITQIEGGSASNVIPDRVTMSGMIRALGRDVRNHVVGHVAHVAESVGQLTGTKIHIDFGVHIPGVENDLRLTNLVANISGSLLGTDRVQWIDRPSMGGEDFAFFQEHVPGVMFRLGSSRDNTPASGLHTPLFDIDERCLAIGAKVLATAVVEACLDS</sequence>
<dbReference type="EMBL" id="JAMXLR010000003">
    <property type="protein sequence ID" value="MCO6042306.1"/>
    <property type="molecule type" value="Genomic_DNA"/>
</dbReference>
<dbReference type="Gene3D" id="3.30.70.360">
    <property type="match status" value="1"/>
</dbReference>
<feature type="binding site" evidence="2">
    <location>
        <position position="106"/>
    </location>
    <ligand>
        <name>Mn(2+)</name>
        <dbReference type="ChEBI" id="CHEBI:29035"/>
        <label>2</label>
    </ligand>
</feature>
<feature type="binding site" evidence="2">
    <location>
        <position position="146"/>
    </location>
    <ligand>
        <name>Mn(2+)</name>
        <dbReference type="ChEBI" id="CHEBI:29035"/>
        <label>2</label>
    </ligand>
</feature>
<keyword evidence="1" id="KW-0378">Hydrolase</keyword>
<dbReference type="GO" id="GO:0050118">
    <property type="term" value="F:N-acetyldiaminopimelate deacetylase activity"/>
    <property type="evidence" value="ECO:0007669"/>
    <property type="project" value="UniProtKB-ARBA"/>
</dbReference>
<evidence type="ECO:0000256" key="1">
    <source>
        <dbReference type="ARBA" id="ARBA00022801"/>
    </source>
</evidence>
<evidence type="ECO:0000313" key="4">
    <source>
        <dbReference type="EMBL" id="MCO6042306.1"/>
    </source>
</evidence>
<dbReference type="SUPFAM" id="SSF53187">
    <property type="entry name" value="Zn-dependent exopeptidases"/>
    <property type="match status" value="1"/>
</dbReference>
<dbReference type="RefSeq" id="WP_252850408.1">
    <property type="nucleotide sequence ID" value="NZ_JAMXLR010000003.1"/>
</dbReference>
<dbReference type="InterPro" id="IPR011650">
    <property type="entry name" value="Peptidase_M20_dimer"/>
</dbReference>
<dbReference type="Gene3D" id="3.40.630.10">
    <property type="entry name" value="Zn peptidases"/>
    <property type="match status" value="1"/>
</dbReference>
<dbReference type="NCBIfam" id="TIGR01891">
    <property type="entry name" value="amidohydrolases"/>
    <property type="match status" value="1"/>
</dbReference>
<organism evidence="4 5">
    <name type="scientific">Aeoliella straminimaris</name>
    <dbReference type="NCBI Taxonomy" id="2954799"/>
    <lineage>
        <taxon>Bacteria</taxon>
        <taxon>Pseudomonadati</taxon>
        <taxon>Planctomycetota</taxon>
        <taxon>Planctomycetia</taxon>
        <taxon>Pirellulales</taxon>
        <taxon>Lacipirellulaceae</taxon>
        <taxon>Aeoliella</taxon>
    </lineage>
</organism>
<feature type="domain" description="Peptidase M20 dimerisation" evidence="3">
    <location>
        <begin position="194"/>
        <end position="285"/>
    </location>
</feature>
<keyword evidence="5" id="KW-1185">Reference proteome</keyword>
<feature type="binding site" evidence="2">
    <location>
        <position position="369"/>
    </location>
    <ligand>
        <name>Mn(2+)</name>
        <dbReference type="ChEBI" id="CHEBI:29035"/>
        <label>2</label>
    </ligand>
</feature>
<comment type="caution">
    <text evidence="4">The sequence shown here is derived from an EMBL/GenBank/DDBJ whole genome shotgun (WGS) entry which is preliminary data.</text>
</comment>
<protein>
    <submittedName>
        <fullName evidence="4">Amidohydrolase</fullName>
    </submittedName>
</protein>